<accession>X1D4T7</accession>
<proteinExistence type="predicted"/>
<comment type="caution">
    <text evidence="1">The sequence shown here is derived from an EMBL/GenBank/DDBJ whole genome shotgun (WGS) entry which is preliminary data.</text>
</comment>
<dbReference type="Pfam" id="PF04463">
    <property type="entry name" value="2-thiour_desulf"/>
    <property type="match status" value="1"/>
</dbReference>
<reference evidence="1" key="1">
    <citation type="journal article" date="2014" name="Front. Microbiol.">
        <title>High frequency of phylogenetically diverse reductive dehalogenase-homologous genes in deep subseafloor sedimentary metagenomes.</title>
        <authorList>
            <person name="Kawai M."/>
            <person name="Futagami T."/>
            <person name="Toyoda A."/>
            <person name="Takaki Y."/>
            <person name="Nishi S."/>
            <person name="Hori S."/>
            <person name="Arai W."/>
            <person name="Tsubouchi T."/>
            <person name="Morono Y."/>
            <person name="Uchiyama I."/>
            <person name="Ito T."/>
            <person name="Fujiyama A."/>
            <person name="Inagaki F."/>
            <person name="Takami H."/>
        </authorList>
    </citation>
    <scope>NUCLEOTIDE SEQUENCE</scope>
    <source>
        <strain evidence="1">Expedition CK06-06</strain>
    </source>
</reference>
<dbReference type="AlphaFoldDB" id="X1D4T7"/>
<name>X1D4T7_9ZZZZ</name>
<dbReference type="PANTHER" id="PTHR30087">
    <property type="entry name" value="INNER MEMBRANE PROTEIN"/>
    <property type="match status" value="1"/>
</dbReference>
<gene>
    <name evidence="1" type="ORF">S01H4_37863</name>
</gene>
<sequence length="148" mass="16222">MKLISACLLGIRCTWDSKDNYKSDKAIELLNSERLIPVCPEQLGGLKTPRIPQEIQGGTGEDVLDRKCKVLNRNGEDVTAEFITGAEETLKFAKLFHVEEFIGKSKSPSCGCGQIYDGTFSQKLIDGDGVTTALLKKNGIKVLSEEDL</sequence>
<dbReference type="PANTHER" id="PTHR30087:SF1">
    <property type="entry name" value="HYPOTHETICAL CYTOSOLIC PROTEIN"/>
    <property type="match status" value="1"/>
</dbReference>
<evidence type="ECO:0000313" key="1">
    <source>
        <dbReference type="EMBL" id="GAH03290.1"/>
    </source>
</evidence>
<dbReference type="InterPro" id="IPR007553">
    <property type="entry name" value="2-thiour_desulf"/>
</dbReference>
<dbReference type="EMBL" id="BART01020369">
    <property type="protein sequence ID" value="GAH03290.1"/>
    <property type="molecule type" value="Genomic_DNA"/>
</dbReference>
<protein>
    <submittedName>
        <fullName evidence="1">Uncharacterized protein</fullName>
    </submittedName>
</protein>
<organism evidence="1">
    <name type="scientific">marine sediment metagenome</name>
    <dbReference type="NCBI Taxonomy" id="412755"/>
    <lineage>
        <taxon>unclassified sequences</taxon>
        <taxon>metagenomes</taxon>
        <taxon>ecological metagenomes</taxon>
    </lineage>
</organism>